<organism evidence="1 2">
    <name type="scientific">Hibiscus sabdariffa</name>
    <name type="common">roselle</name>
    <dbReference type="NCBI Taxonomy" id="183260"/>
    <lineage>
        <taxon>Eukaryota</taxon>
        <taxon>Viridiplantae</taxon>
        <taxon>Streptophyta</taxon>
        <taxon>Embryophyta</taxon>
        <taxon>Tracheophyta</taxon>
        <taxon>Spermatophyta</taxon>
        <taxon>Magnoliopsida</taxon>
        <taxon>eudicotyledons</taxon>
        <taxon>Gunneridae</taxon>
        <taxon>Pentapetalae</taxon>
        <taxon>rosids</taxon>
        <taxon>malvids</taxon>
        <taxon>Malvales</taxon>
        <taxon>Malvaceae</taxon>
        <taxon>Malvoideae</taxon>
        <taxon>Hibiscus</taxon>
    </lineage>
</organism>
<dbReference type="EMBL" id="JBBPBN010000027">
    <property type="protein sequence ID" value="KAK9007326.1"/>
    <property type="molecule type" value="Genomic_DNA"/>
</dbReference>
<evidence type="ECO:0000313" key="1">
    <source>
        <dbReference type="EMBL" id="KAK9007326.1"/>
    </source>
</evidence>
<comment type="caution">
    <text evidence="1">The sequence shown here is derived from an EMBL/GenBank/DDBJ whole genome shotgun (WGS) entry which is preliminary data.</text>
</comment>
<gene>
    <name evidence="1" type="ORF">V6N11_051154</name>
</gene>
<dbReference type="Proteomes" id="UP001396334">
    <property type="component" value="Unassembled WGS sequence"/>
</dbReference>
<sequence>MHSMLHHIEKLSEIRSVFKFFFLPKPPFPIHLSHRQPVKCFVTASMCASTSRTQSCPLLIAPTSFDRTCQQFRRDQRVVESKIPLVIQSSDVGKGFVGASSFLVRFRDISDRTSLW</sequence>
<accession>A0ABR2R3I8</accession>
<evidence type="ECO:0000313" key="2">
    <source>
        <dbReference type="Proteomes" id="UP001396334"/>
    </source>
</evidence>
<name>A0ABR2R3I8_9ROSI</name>
<protein>
    <submittedName>
        <fullName evidence="1">Uncharacterized protein</fullName>
    </submittedName>
</protein>
<proteinExistence type="predicted"/>
<keyword evidence="2" id="KW-1185">Reference proteome</keyword>
<reference evidence="1 2" key="1">
    <citation type="journal article" date="2024" name="G3 (Bethesda)">
        <title>Genome assembly of Hibiscus sabdariffa L. provides insights into metabolisms of medicinal natural products.</title>
        <authorList>
            <person name="Kim T."/>
        </authorList>
    </citation>
    <scope>NUCLEOTIDE SEQUENCE [LARGE SCALE GENOMIC DNA]</scope>
    <source>
        <strain evidence="1">TK-2024</strain>
        <tissue evidence="1">Old leaves</tissue>
    </source>
</reference>